<evidence type="ECO:0000259" key="2">
    <source>
        <dbReference type="Pfam" id="PF14952"/>
    </source>
</evidence>
<evidence type="ECO:0000256" key="1">
    <source>
        <dbReference type="SAM" id="MobiDB-lite"/>
    </source>
</evidence>
<dbReference type="InterPro" id="IPR029269">
    <property type="entry name" value="Zf-tcix"/>
</dbReference>
<protein>
    <recommendedName>
        <fullName evidence="2">Putative treble-clef zinc-finger domain-containing protein</fullName>
    </recommendedName>
</protein>
<sequence length="723" mass="80110">MPRDDKRAPFLNDLGRATMRGVRKCKKCGTLNGTRGFSCKNKSCDVIFKEAGEKRKASTEACKITAGTSAQIYSVRVRDKGPDYRGFVQLSFLQPLESAGDLFVGPGPESINDPSLLVQAGARCYVEACQKNCEKLMRQPTSQQCPHIRAASQCFKEAQSLTLKNSVLNSLPIPQSIKTDIWQLATDTPGPLVQRVSKNIMVVKCKPEALHPLGFLHFSFQQTRSKEEIEYKYYCGCRAFKIQPAARDVSFRKCVHLYACVVAFASDDHLANEFAYYINLIQNELDRSVSPRMVISGGGCEDGVTGDEGVIDEGGTTTTLGAVAERSFLILNDSGDSQCQVEVEVLQDDSAATILEGIPISDTDSLVSQDEIEGKLEIQLRTPEGIHLCTSDGGTISVHQIPDNLPLAGFKRRGTDDSVVQASSALLTLQESGTKKLCSPRRPLTGACARKAKDPVEESSACQFFVSWLGSVTERINQTMHFGFSGKPDPLVFHIPKLFFDCLMERINSRTNKKKRLPSQTTPFIRKDAVPLGKFTKYTWKLTSVVQVRQIFDVPHMPLEVMRSFLQNRDGSYKLFHPIEEDSVYAKGSPNQPLLRPQEYKTMLRVGTTSHGQKEPTTFIIEWIPDVLPLSEIGELRIKFEFDHLHNGQLLSTRECLTGHIAISPAVRKTAPMLAPRPPPPQSHGQQQESQQITTADHVKIISIPVSSETMTSPDNIATILTF</sequence>
<dbReference type="InterPro" id="IPR026049">
    <property type="entry name" value="C2orf42"/>
</dbReference>
<dbReference type="PANTHER" id="PTHR13518:SF1">
    <property type="entry name" value="C2ORF42 HOMOLOG"/>
    <property type="match status" value="1"/>
</dbReference>
<comment type="caution">
    <text evidence="3">The sequence shown here is derived from an EMBL/GenBank/DDBJ whole genome shotgun (WGS) entry which is preliminary data.</text>
</comment>
<feature type="region of interest" description="Disordered" evidence="1">
    <location>
        <begin position="671"/>
        <end position="694"/>
    </location>
</feature>
<feature type="domain" description="Putative treble-clef zinc-finger" evidence="2">
    <location>
        <begin position="13"/>
        <end position="54"/>
    </location>
</feature>
<dbReference type="Proteomes" id="UP001497623">
    <property type="component" value="Unassembled WGS sequence"/>
</dbReference>
<organism evidence="3 4">
    <name type="scientific">Meganyctiphanes norvegica</name>
    <name type="common">Northern krill</name>
    <name type="synonym">Thysanopoda norvegica</name>
    <dbReference type="NCBI Taxonomy" id="48144"/>
    <lineage>
        <taxon>Eukaryota</taxon>
        <taxon>Metazoa</taxon>
        <taxon>Ecdysozoa</taxon>
        <taxon>Arthropoda</taxon>
        <taxon>Crustacea</taxon>
        <taxon>Multicrustacea</taxon>
        <taxon>Malacostraca</taxon>
        <taxon>Eumalacostraca</taxon>
        <taxon>Eucarida</taxon>
        <taxon>Euphausiacea</taxon>
        <taxon>Euphausiidae</taxon>
        <taxon>Meganyctiphanes</taxon>
    </lineage>
</organism>
<evidence type="ECO:0000313" key="3">
    <source>
        <dbReference type="EMBL" id="CAL4069098.1"/>
    </source>
</evidence>
<evidence type="ECO:0000313" key="4">
    <source>
        <dbReference type="Proteomes" id="UP001497623"/>
    </source>
</evidence>
<reference evidence="3 4" key="1">
    <citation type="submission" date="2024-05" db="EMBL/GenBank/DDBJ databases">
        <authorList>
            <person name="Wallberg A."/>
        </authorList>
    </citation>
    <scope>NUCLEOTIDE SEQUENCE [LARGE SCALE GENOMIC DNA]</scope>
</reference>
<dbReference type="EMBL" id="CAXKWB010003399">
    <property type="protein sequence ID" value="CAL4069098.1"/>
    <property type="molecule type" value="Genomic_DNA"/>
</dbReference>
<accession>A0AAV2Q5B9</accession>
<name>A0AAV2Q5B9_MEGNR</name>
<dbReference type="PANTHER" id="PTHR13518">
    <property type="entry name" value="PUTATIVE TREBLE-CLEF ZINC-FINGER C2ORF42 FAMILY MEMBER"/>
    <property type="match status" value="1"/>
</dbReference>
<proteinExistence type="predicted"/>
<dbReference type="AlphaFoldDB" id="A0AAV2Q5B9"/>
<dbReference type="Pfam" id="PF14952">
    <property type="entry name" value="zf-tcix"/>
    <property type="match status" value="1"/>
</dbReference>
<dbReference type="GO" id="GO:0005634">
    <property type="term" value="C:nucleus"/>
    <property type="evidence" value="ECO:0007669"/>
    <property type="project" value="TreeGrafter"/>
</dbReference>
<feature type="compositionally biased region" description="Low complexity" evidence="1">
    <location>
        <begin position="683"/>
        <end position="692"/>
    </location>
</feature>
<keyword evidence="4" id="KW-1185">Reference proteome</keyword>
<gene>
    <name evidence="3" type="ORF">MNOR_LOCUS7631</name>
</gene>